<accession>A0AAU1ZQF9</accession>
<name>A0AAU1ZQF9_9ACTN</name>
<reference evidence="1" key="1">
    <citation type="submission" date="2022-10" db="EMBL/GenBank/DDBJ databases">
        <title>The complete genomes of actinobacterial strains from the NBC collection.</title>
        <authorList>
            <person name="Joergensen T.S."/>
            <person name="Alvarez Arevalo M."/>
            <person name="Sterndorff E.B."/>
            <person name="Faurdal D."/>
            <person name="Vuksanovic O."/>
            <person name="Mourched A.-S."/>
            <person name="Charusanti P."/>
            <person name="Shaw S."/>
            <person name="Blin K."/>
            <person name="Weber T."/>
        </authorList>
    </citation>
    <scope>NUCLEOTIDE SEQUENCE</scope>
    <source>
        <strain evidence="1">NBC_00093</strain>
    </source>
</reference>
<dbReference type="AlphaFoldDB" id="A0AAU1ZQF9"/>
<proteinExistence type="predicted"/>
<gene>
    <name evidence="1" type="ORF">OHA22_00375</name>
</gene>
<evidence type="ECO:0000313" key="1">
    <source>
        <dbReference type="EMBL" id="WTT14074.1"/>
    </source>
</evidence>
<sequence length="50" mass="5537">MTAAIPEKLVDEEFGELDELEVIDSSELKLGAAYHTYTYIAAENTDDISD</sequence>
<dbReference type="EMBL" id="CP108222">
    <property type="protein sequence ID" value="WTT14074.1"/>
    <property type="molecule type" value="Genomic_DNA"/>
</dbReference>
<protein>
    <submittedName>
        <fullName evidence="1">Uncharacterized protein</fullName>
    </submittedName>
</protein>
<organism evidence="1">
    <name type="scientific">Streptomyces sp. NBC_00093</name>
    <dbReference type="NCBI Taxonomy" id="2975649"/>
    <lineage>
        <taxon>Bacteria</taxon>
        <taxon>Bacillati</taxon>
        <taxon>Actinomycetota</taxon>
        <taxon>Actinomycetes</taxon>
        <taxon>Kitasatosporales</taxon>
        <taxon>Streptomycetaceae</taxon>
        <taxon>Streptomyces</taxon>
    </lineage>
</organism>